<keyword evidence="4" id="KW-0676">Redox-active center</keyword>
<dbReference type="PANTHER" id="PTHR42852">
    <property type="entry name" value="THIOL:DISULFIDE INTERCHANGE PROTEIN DSBE"/>
    <property type="match status" value="1"/>
</dbReference>
<comment type="caution">
    <text evidence="6">The sequence shown here is derived from an EMBL/GenBank/DDBJ whole genome shotgun (WGS) entry which is preliminary data.</text>
</comment>
<dbReference type="PROSITE" id="PS51257">
    <property type="entry name" value="PROKAR_LIPOPROTEIN"/>
    <property type="match status" value="1"/>
</dbReference>
<dbReference type="GO" id="GO:0017004">
    <property type="term" value="P:cytochrome complex assembly"/>
    <property type="evidence" value="ECO:0007669"/>
    <property type="project" value="UniProtKB-KW"/>
</dbReference>
<sequence>MKKLWLFIAAIAIVSCKNEPVDYALISGQITNATTNEVTLYGTTDRSFKQVITLAEDGSFNDTLKIKAGDFMLVQERNVTPLNLNTGNNISVNYDANDLKNSLKITGEGSAISNYLVAKSAKGAELMGAGTEVYTKEEADYKATMMAIKNAQEDLLMSSDGISDEYKALEKRNLHYSYLEKLNMYGVYHAYYAKKEGFKPSDDFLKELDALDYNNEADFNFSTAYKGLVNAYYNNKAKEIADGNEDTETSIVMLDVIKDIKADAIRNTLAYDAVSFNMTYSDRVEEYYKGFMAVSTDTKNNEQITEMYDVLKELVKGSPSPKFVDYENYAGGTTSLDDLKGKYVYIDVWATWCGPCLAEIPSLKKVEKQYHGKNIQFLSVSIDDVKDHGKWKDMIKEKELGGVQVFADNNWNSAFVEGYLIKGIPKFILLDPQGNIVTANAPRPSDEKLVELFNELKI</sequence>
<feature type="domain" description="Thioredoxin" evidence="5">
    <location>
        <begin position="314"/>
        <end position="458"/>
    </location>
</feature>
<evidence type="ECO:0000313" key="7">
    <source>
        <dbReference type="Proteomes" id="UP000633278"/>
    </source>
</evidence>
<dbReference type="EMBL" id="BMJW01000001">
    <property type="protein sequence ID" value="GGG95202.1"/>
    <property type="molecule type" value="Genomic_DNA"/>
</dbReference>
<dbReference type="Pfam" id="PF08534">
    <property type="entry name" value="Redoxin"/>
    <property type="match status" value="1"/>
</dbReference>
<evidence type="ECO:0000256" key="1">
    <source>
        <dbReference type="ARBA" id="ARBA00004196"/>
    </source>
</evidence>
<evidence type="ECO:0000256" key="3">
    <source>
        <dbReference type="ARBA" id="ARBA00023157"/>
    </source>
</evidence>
<dbReference type="InterPro" id="IPR050553">
    <property type="entry name" value="Thioredoxin_ResA/DsbE_sf"/>
</dbReference>
<reference evidence="6" key="2">
    <citation type="submission" date="2020-09" db="EMBL/GenBank/DDBJ databases">
        <authorList>
            <person name="Sun Q."/>
            <person name="Zhou Y."/>
        </authorList>
    </citation>
    <scope>NUCLEOTIDE SEQUENCE</scope>
    <source>
        <strain evidence="6">CGMCC 1.15763</strain>
    </source>
</reference>
<evidence type="ECO:0000256" key="4">
    <source>
        <dbReference type="ARBA" id="ARBA00023284"/>
    </source>
</evidence>
<reference evidence="6" key="1">
    <citation type="journal article" date="2014" name="Int. J. Syst. Evol. Microbiol.">
        <title>Complete genome sequence of Corynebacterium casei LMG S-19264T (=DSM 44701T), isolated from a smear-ripened cheese.</title>
        <authorList>
            <consortium name="US DOE Joint Genome Institute (JGI-PGF)"/>
            <person name="Walter F."/>
            <person name="Albersmeier A."/>
            <person name="Kalinowski J."/>
            <person name="Ruckert C."/>
        </authorList>
    </citation>
    <scope>NUCLEOTIDE SEQUENCE</scope>
    <source>
        <strain evidence="6">CGMCC 1.15763</strain>
    </source>
</reference>
<dbReference type="GO" id="GO:0030313">
    <property type="term" value="C:cell envelope"/>
    <property type="evidence" value="ECO:0007669"/>
    <property type="project" value="UniProtKB-SubCell"/>
</dbReference>
<accession>A0A917HY37</accession>
<dbReference type="SUPFAM" id="SSF52833">
    <property type="entry name" value="Thioredoxin-like"/>
    <property type="match status" value="1"/>
</dbReference>
<evidence type="ECO:0000259" key="5">
    <source>
        <dbReference type="PROSITE" id="PS51352"/>
    </source>
</evidence>
<proteinExistence type="predicted"/>
<dbReference type="AlphaFoldDB" id="A0A917HY37"/>
<organism evidence="6 7">
    <name type="scientific">Polaribacter pacificus</name>
    <dbReference type="NCBI Taxonomy" id="1775173"/>
    <lineage>
        <taxon>Bacteria</taxon>
        <taxon>Pseudomonadati</taxon>
        <taxon>Bacteroidota</taxon>
        <taxon>Flavobacteriia</taxon>
        <taxon>Flavobacteriales</taxon>
        <taxon>Flavobacteriaceae</taxon>
    </lineage>
</organism>
<dbReference type="InterPro" id="IPR013766">
    <property type="entry name" value="Thioredoxin_domain"/>
</dbReference>
<dbReference type="RefSeq" id="WP_188598256.1">
    <property type="nucleotide sequence ID" value="NZ_BMJW01000001.1"/>
</dbReference>
<evidence type="ECO:0000313" key="6">
    <source>
        <dbReference type="EMBL" id="GGG95202.1"/>
    </source>
</evidence>
<gene>
    <name evidence="6" type="ORF">GCM10011416_10870</name>
</gene>
<dbReference type="InterPro" id="IPR036249">
    <property type="entry name" value="Thioredoxin-like_sf"/>
</dbReference>
<keyword evidence="3" id="KW-1015">Disulfide bond</keyword>
<dbReference type="PROSITE" id="PS51352">
    <property type="entry name" value="THIOREDOXIN_2"/>
    <property type="match status" value="1"/>
</dbReference>
<keyword evidence="2" id="KW-0201">Cytochrome c-type biogenesis</keyword>
<keyword evidence="7" id="KW-1185">Reference proteome</keyword>
<evidence type="ECO:0000256" key="2">
    <source>
        <dbReference type="ARBA" id="ARBA00022748"/>
    </source>
</evidence>
<dbReference type="GO" id="GO:0016491">
    <property type="term" value="F:oxidoreductase activity"/>
    <property type="evidence" value="ECO:0007669"/>
    <property type="project" value="InterPro"/>
</dbReference>
<dbReference type="PANTHER" id="PTHR42852:SF6">
    <property type="entry name" value="THIOL:DISULFIDE INTERCHANGE PROTEIN DSBE"/>
    <property type="match status" value="1"/>
</dbReference>
<comment type="subcellular location">
    <subcellularLocation>
        <location evidence="1">Cell envelope</location>
    </subcellularLocation>
</comment>
<name>A0A917HY37_9FLAO</name>
<dbReference type="Proteomes" id="UP000633278">
    <property type="component" value="Unassembled WGS sequence"/>
</dbReference>
<dbReference type="Gene3D" id="3.40.30.10">
    <property type="entry name" value="Glutaredoxin"/>
    <property type="match status" value="1"/>
</dbReference>
<dbReference type="CDD" id="cd02966">
    <property type="entry name" value="TlpA_like_family"/>
    <property type="match status" value="1"/>
</dbReference>
<dbReference type="InterPro" id="IPR013740">
    <property type="entry name" value="Redoxin"/>
</dbReference>
<protein>
    <recommendedName>
        <fullName evidence="5">Thioredoxin domain-containing protein</fullName>
    </recommendedName>
</protein>